<dbReference type="FunFam" id="3.30.200.20:FF:000195">
    <property type="entry name" value="G-type lectin S-receptor-like serine/threonine-protein kinase"/>
    <property type="match status" value="1"/>
</dbReference>
<dbReference type="SUPFAM" id="SSF56112">
    <property type="entry name" value="Protein kinase-like (PK-like)"/>
    <property type="match status" value="1"/>
</dbReference>
<evidence type="ECO:0000256" key="13">
    <source>
        <dbReference type="PIRNR" id="PIRNR000641"/>
    </source>
</evidence>
<comment type="catalytic activity">
    <reaction evidence="12 13">
        <text>L-seryl-[protein] + ATP = O-phospho-L-seryl-[protein] + ADP + H(+)</text>
        <dbReference type="Rhea" id="RHEA:17989"/>
        <dbReference type="Rhea" id="RHEA-COMP:9863"/>
        <dbReference type="Rhea" id="RHEA-COMP:11604"/>
        <dbReference type="ChEBI" id="CHEBI:15378"/>
        <dbReference type="ChEBI" id="CHEBI:29999"/>
        <dbReference type="ChEBI" id="CHEBI:30616"/>
        <dbReference type="ChEBI" id="CHEBI:83421"/>
        <dbReference type="ChEBI" id="CHEBI:456216"/>
        <dbReference type="EC" id="2.7.11.1"/>
    </reaction>
</comment>
<dbReference type="SUPFAM" id="SSF51110">
    <property type="entry name" value="alpha-D-mannose-specific plant lectins"/>
    <property type="match status" value="1"/>
</dbReference>
<comment type="catalytic activity">
    <reaction evidence="11 13">
        <text>L-threonyl-[protein] + ATP = O-phospho-L-threonyl-[protein] + ADP + H(+)</text>
        <dbReference type="Rhea" id="RHEA:46608"/>
        <dbReference type="Rhea" id="RHEA-COMP:11060"/>
        <dbReference type="Rhea" id="RHEA-COMP:11605"/>
        <dbReference type="ChEBI" id="CHEBI:15378"/>
        <dbReference type="ChEBI" id="CHEBI:30013"/>
        <dbReference type="ChEBI" id="CHEBI:30616"/>
        <dbReference type="ChEBI" id="CHEBI:61977"/>
        <dbReference type="ChEBI" id="CHEBI:456216"/>
        <dbReference type="EC" id="2.7.11.1"/>
    </reaction>
</comment>
<organism evidence="19 20">
    <name type="scientific">Parasponia andersonii</name>
    <name type="common">Sponia andersonii</name>
    <dbReference type="NCBI Taxonomy" id="3476"/>
    <lineage>
        <taxon>Eukaryota</taxon>
        <taxon>Viridiplantae</taxon>
        <taxon>Streptophyta</taxon>
        <taxon>Embryophyta</taxon>
        <taxon>Tracheophyta</taxon>
        <taxon>Spermatophyta</taxon>
        <taxon>Magnoliopsida</taxon>
        <taxon>eudicotyledons</taxon>
        <taxon>Gunneridae</taxon>
        <taxon>Pentapetalae</taxon>
        <taxon>rosids</taxon>
        <taxon>fabids</taxon>
        <taxon>Rosales</taxon>
        <taxon>Cannabaceae</taxon>
        <taxon>Parasponia</taxon>
    </lineage>
</organism>
<evidence type="ECO:0000256" key="1">
    <source>
        <dbReference type="ARBA" id="ARBA00004251"/>
    </source>
</evidence>
<evidence type="ECO:0000256" key="15">
    <source>
        <dbReference type="SAM" id="SignalP"/>
    </source>
</evidence>
<feature type="domain" description="Apple" evidence="18">
    <location>
        <begin position="308"/>
        <end position="384"/>
    </location>
</feature>
<dbReference type="PANTHER" id="PTHR27002:SF181">
    <property type="entry name" value="RECEPTOR-LIKE SERINE_THREONINE-PROTEIN KINASE"/>
    <property type="match status" value="1"/>
</dbReference>
<dbReference type="Gene3D" id="1.10.510.10">
    <property type="entry name" value="Transferase(Phosphotransferase) domain 1"/>
    <property type="match status" value="1"/>
</dbReference>
<evidence type="ECO:0000259" key="18">
    <source>
        <dbReference type="PROSITE" id="PS50948"/>
    </source>
</evidence>
<protein>
    <recommendedName>
        <fullName evidence="13">Receptor-like serine/threonine-protein kinase</fullName>
        <ecNumber evidence="13">2.7.11.1</ecNumber>
    </recommendedName>
</protein>
<evidence type="ECO:0000256" key="14">
    <source>
        <dbReference type="SAM" id="Phobius"/>
    </source>
</evidence>
<proteinExistence type="inferred from homology"/>
<dbReference type="InterPro" id="IPR000719">
    <property type="entry name" value="Prot_kinase_dom"/>
</dbReference>
<keyword evidence="9" id="KW-1015">Disulfide bond</keyword>
<dbReference type="Gene3D" id="3.30.200.20">
    <property type="entry name" value="Phosphorylase Kinase, domain 1"/>
    <property type="match status" value="1"/>
</dbReference>
<keyword evidence="2" id="KW-1003">Cell membrane</keyword>
<dbReference type="GO" id="GO:0048544">
    <property type="term" value="P:recognition of pollen"/>
    <property type="evidence" value="ECO:0007669"/>
    <property type="project" value="InterPro"/>
</dbReference>
<dbReference type="InterPro" id="IPR000858">
    <property type="entry name" value="S_locus_glycoprot_dom"/>
</dbReference>
<dbReference type="SMART" id="SM00220">
    <property type="entry name" value="S_TKc"/>
    <property type="match status" value="1"/>
</dbReference>
<evidence type="ECO:0000313" key="20">
    <source>
        <dbReference type="Proteomes" id="UP000237105"/>
    </source>
</evidence>
<feature type="transmembrane region" description="Helical" evidence="14">
    <location>
        <begin position="418"/>
        <end position="435"/>
    </location>
</feature>
<dbReference type="CDD" id="cd01098">
    <property type="entry name" value="PAN_AP_plant"/>
    <property type="match status" value="1"/>
</dbReference>
<keyword evidence="5 15" id="KW-0732">Signal</keyword>
<dbReference type="EMBL" id="JXTB01000384">
    <property type="protein sequence ID" value="PON42752.1"/>
    <property type="molecule type" value="Genomic_DNA"/>
</dbReference>
<dbReference type="SMART" id="SM00473">
    <property type="entry name" value="PAN_AP"/>
    <property type="match status" value="1"/>
</dbReference>
<dbReference type="PROSITE" id="PS50927">
    <property type="entry name" value="BULB_LECTIN"/>
    <property type="match status" value="1"/>
</dbReference>
<dbReference type="GO" id="GO:0005524">
    <property type="term" value="F:ATP binding"/>
    <property type="evidence" value="ECO:0007669"/>
    <property type="project" value="UniProtKB-KW"/>
</dbReference>
<dbReference type="Pfam" id="PF00954">
    <property type="entry name" value="S_locus_glycop"/>
    <property type="match status" value="1"/>
</dbReference>
<keyword evidence="6 13" id="KW-0547">Nucleotide-binding</keyword>
<evidence type="ECO:0000259" key="17">
    <source>
        <dbReference type="PROSITE" id="PS50927"/>
    </source>
</evidence>
<evidence type="ECO:0000256" key="4">
    <source>
        <dbReference type="ARBA" id="ARBA00022679"/>
    </source>
</evidence>
<feature type="domain" description="Bulb-type lectin" evidence="17">
    <location>
        <begin position="31"/>
        <end position="156"/>
    </location>
</feature>
<dbReference type="GO" id="GO:0005886">
    <property type="term" value="C:plasma membrane"/>
    <property type="evidence" value="ECO:0007669"/>
    <property type="project" value="UniProtKB-SubCell"/>
</dbReference>
<keyword evidence="14" id="KW-0472">Membrane</keyword>
<keyword evidence="14" id="KW-1133">Transmembrane helix</keyword>
<keyword evidence="8 13" id="KW-0067">ATP-binding</keyword>
<dbReference type="EC" id="2.7.11.1" evidence="13"/>
<dbReference type="SMART" id="SM00108">
    <property type="entry name" value="B_lectin"/>
    <property type="match status" value="1"/>
</dbReference>
<evidence type="ECO:0000256" key="11">
    <source>
        <dbReference type="ARBA" id="ARBA00047899"/>
    </source>
</evidence>
<keyword evidence="10" id="KW-0325">Glycoprotein</keyword>
<dbReference type="Pfam" id="PF08276">
    <property type="entry name" value="PAN_2"/>
    <property type="match status" value="1"/>
</dbReference>
<accession>A0A2P5B1T6</accession>
<dbReference type="PROSITE" id="PS50948">
    <property type="entry name" value="PAN"/>
    <property type="match status" value="1"/>
</dbReference>
<name>A0A2P5B1T6_PARAD</name>
<comment type="caution">
    <text evidence="19">The sequence shown here is derived from an EMBL/GenBank/DDBJ whole genome shotgun (WGS) entry which is preliminary data.</text>
</comment>
<evidence type="ECO:0000256" key="10">
    <source>
        <dbReference type="ARBA" id="ARBA00023180"/>
    </source>
</evidence>
<reference evidence="20" key="1">
    <citation type="submission" date="2016-06" db="EMBL/GenBank/DDBJ databases">
        <title>Parallel loss of symbiosis genes in relatives of nitrogen-fixing non-legume Parasponia.</title>
        <authorList>
            <person name="Van Velzen R."/>
            <person name="Holmer R."/>
            <person name="Bu F."/>
            <person name="Rutten L."/>
            <person name="Van Zeijl A."/>
            <person name="Liu W."/>
            <person name="Santuari L."/>
            <person name="Cao Q."/>
            <person name="Sharma T."/>
            <person name="Shen D."/>
            <person name="Roswanjaya Y."/>
            <person name="Wardhani T."/>
            <person name="Kalhor M.S."/>
            <person name="Jansen J."/>
            <person name="Van den Hoogen J."/>
            <person name="Gungor B."/>
            <person name="Hartog M."/>
            <person name="Hontelez J."/>
            <person name="Verver J."/>
            <person name="Yang W.-C."/>
            <person name="Schijlen E."/>
            <person name="Repin R."/>
            <person name="Schilthuizen M."/>
            <person name="Schranz E."/>
            <person name="Heidstra R."/>
            <person name="Miyata K."/>
            <person name="Fedorova E."/>
            <person name="Kohlen W."/>
            <person name="Bisseling T."/>
            <person name="Smit S."/>
            <person name="Geurts R."/>
        </authorList>
    </citation>
    <scope>NUCLEOTIDE SEQUENCE [LARGE SCALE GENOMIC DNA]</scope>
    <source>
        <strain evidence="20">cv. WU1-14</strain>
    </source>
</reference>
<dbReference type="Proteomes" id="UP000237105">
    <property type="component" value="Unassembled WGS sequence"/>
</dbReference>
<comment type="similarity">
    <text evidence="13">Belongs to the protein kinase superfamily. Ser/Thr protein kinase family.</text>
</comment>
<dbReference type="InterPro" id="IPR003609">
    <property type="entry name" value="Pan_app"/>
</dbReference>
<dbReference type="CDD" id="cd00028">
    <property type="entry name" value="B_lectin"/>
    <property type="match status" value="1"/>
</dbReference>
<keyword evidence="14" id="KW-0812">Transmembrane</keyword>
<evidence type="ECO:0000256" key="5">
    <source>
        <dbReference type="ARBA" id="ARBA00022729"/>
    </source>
</evidence>
<keyword evidence="20" id="KW-1185">Reference proteome</keyword>
<dbReference type="InterPro" id="IPR008271">
    <property type="entry name" value="Ser/Thr_kinase_AS"/>
</dbReference>
<dbReference type="PANTHER" id="PTHR27002">
    <property type="entry name" value="RECEPTOR-LIKE SERINE/THREONINE-PROTEIN KINASE SD1-8"/>
    <property type="match status" value="1"/>
</dbReference>
<feature type="transmembrane region" description="Helical" evidence="14">
    <location>
        <begin position="444"/>
        <end position="468"/>
    </location>
</feature>
<dbReference type="PROSITE" id="PS00108">
    <property type="entry name" value="PROTEIN_KINASE_ST"/>
    <property type="match status" value="1"/>
</dbReference>
<dbReference type="PIRSF" id="PIRSF000641">
    <property type="entry name" value="SRK"/>
    <property type="match status" value="1"/>
</dbReference>
<evidence type="ECO:0000256" key="7">
    <source>
        <dbReference type="ARBA" id="ARBA00022777"/>
    </source>
</evidence>
<dbReference type="InterPro" id="IPR011009">
    <property type="entry name" value="Kinase-like_dom_sf"/>
</dbReference>
<keyword evidence="7 13" id="KW-0418">Kinase</keyword>
<dbReference type="AlphaFoldDB" id="A0A2P5B1T6"/>
<dbReference type="Pfam" id="PF07714">
    <property type="entry name" value="PK_Tyr_Ser-Thr"/>
    <property type="match status" value="1"/>
</dbReference>
<feature type="domain" description="Protein kinase" evidence="16">
    <location>
        <begin position="535"/>
        <end position="821"/>
    </location>
</feature>
<keyword evidence="4 13" id="KW-0808">Transferase</keyword>
<dbReference type="GO" id="GO:0106310">
    <property type="term" value="F:protein serine kinase activity"/>
    <property type="evidence" value="ECO:0007669"/>
    <property type="project" value="RHEA"/>
</dbReference>
<dbReference type="STRING" id="3476.A0A2P5B1T6"/>
<evidence type="ECO:0000313" key="19">
    <source>
        <dbReference type="EMBL" id="PON42752.1"/>
    </source>
</evidence>
<keyword evidence="3 13" id="KW-0723">Serine/threonine-protein kinase</keyword>
<feature type="signal peptide" evidence="15">
    <location>
        <begin position="1"/>
        <end position="30"/>
    </location>
</feature>
<evidence type="ECO:0000256" key="8">
    <source>
        <dbReference type="ARBA" id="ARBA00022840"/>
    </source>
</evidence>
<sequence length="861" mass="97031">MKPRMETNHLVLLPYLVFSLWLFNVQLSHAADTLTAGEVMRDWQFLESPNNFFRLRFFVPAYSSQHYLGIEFISMDSLFGTKVVWVANRENPLKDTSGYLNITKEGILMINDSNGTSIIINSEKPVTSSNTSVTLLDSGNLVLRAGQRVLWQSFDHPSDTILQGMKFGLFDLKREQPRNLFLTSWLSPGVPAAGAFTLGVDPNNTKELVVWRRGLPYWRSGSWNGQNFSYFPHYDNNFKFSYISNENESYFTYTLTKDIFSWVEMNSTGTISIFLLGFEFSELGPLLLCDGKSEFISAGCVKQKPSKCSNGDEFLATIGTMEDWTYSNNYSLGLDDCKEICRKNCNCTAYGSESSDGSGCRFSYGKRFEDSSGTFSETFYIRNSTAQKGSRVAPKKENNSTPVPVHKGKFTDLQSTEFPKLLFTICVIYFFFYSVQTSRKRQRWIIIVSPVVSLILLILGCSLCYIVRKKFFSKGERGSTRKQVGRDTQKFIHELGNSIAAIDENGTHNLWLTGKKDHELPLFSFSTIETATEFFSEENKLGQGGFGPVYKGTLVNGQKIAVKRLSERSGQGQEEFKTEVILISKVQHRNLVRLLGCCIKGEEKILIYEYLANKSLDTFLFDETKRFSLDWRMRVNIIEGVAQGLLYLHKYSRLKIIHRDLKISNILLDSNMSPKISDFGTAKIFGDNESRANTNRIVGTYGYMSPEYAMDGLFSVKSDVFSFGVMMLEIISGKKNLGFYQPNHSSNLVGHAWNLWKEGRSLELLDPAIGETCSTNGIMRNVQVALLCVQESAADRPTMSEIVSMLGSDTGLLPDPKQPAFYTPVRAHDNNLADNTESCPYDSIGFAMISDTLASKSSNNQ</sequence>
<dbReference type="OrthoDB" id="4062651at2759"/>
<dbReference type="Gene3D" id="2.90.10.10">
    <property type="entry name" value="Bulb-type lectin domain"/>
    <property type="match status" value="1"/>
</dbReference>
<gene>
    <name evidence="19" type="ORF">PanWU01x14_279290</name>
</gene>
<dbReference type="GO" id="GO:0004674">
    <property type="term" value="F:protein serine/threonine kinase activity"/>
    <property type="evidence" value="ECO:0007669"/>
    <property type="project" value="UniProtKB-KW"/>
</dbReference>
<dbReference type="InterPro" id="IPR001245">
    <property type="entry name" value="Ser-Thr/Tyr_kinase_cat_dom"/>
</dbReference>
<dbReference type="InterPro" id="IPR001480">
    <property type="entry name" value="Bulb-type_lectin_dom"/>
</dbReference>
<evidence type="ECO:0000259" key="16">
    <source>
        <dbReference type="PROSITE" id="PS50011"/>
    </source>
</evidence>
<evidence type="ECO:0000256" key="3">
    <source>
        <dbReference type="ARBA" id="ARBA00022527"/>
    </source>
</evidence>
<comment type="subcellular location">
    <subcellularLocation>
        <location evidence="1">Cell membrane</location>
        <topology evidence="1">Single-pass type I membrane protein</topology>
    </subcellularLocation>
</comment>
<evidence type="ECO:0000256" key="9">
    <source>
        <dbReference type="ARBA" id="ARBA00023157"/>
    </source>
</evidence>
<dbReference type="FunFam" id="1.10.510.10:FF:000060">
    <property type="entry name" value="G-type lectin S-receptor-like serine/threonine-protein kinase"/>
    <property type="match status" value="1"/>
</dbReference>
<dbReference type="InterPro" id="IPR036426">
    <property type="entry name" value="Bulb-type_lectin_dom_sf"/>
</dbReference>
<dbReference type="InterPro" id="IPR024171">
    <property type="entry name" value="SRK-like_kinase"/>
</dbReference>
<evidence type="ECO:0000256" key="2">
    <source>
        <dbReference type="ARBA" id="ARBA00022475"/>
    </source>
</evidence>
<dbReference type="CDD" id="cd14066">
    <property type="entry name" value="STKc_IRAK"/>
    <property type="match status" value="1"/>
</dbReference>
<evidence type="ECO:0000256" key="12">
    <source>
        <dbReference type="ARBA" id="ARBA00048679"/>
    </source>
</evidence>
<dbReference type="PROSITE" id="PS50011">
    <property type="entry name" value="PROTEIN_KINASE_DOM"/>
    <property type="match status" value="1"/>
</dbReference>
<feature type="chain" id="PRO_5015190363" description="Receptor-like serine/threonine-protein kinase" evidence="15">
    <location>
        <begin position="31"/>
        <end position="861"/>
    </location>
</feature>
<dbReference type="Pfam" id="PF01453">
    <property type="entry name" value="B_lectin"/>
    <property type="match status" value="1"/>
</dbReference>
<evidence type="ECO:0000256" key="6">
    <source>
        <dbReference type="ARBA" id="ARBA00022741"/>
    </source>
</evidence>